<evidence type="ECO:0000256" key="12">
    <source>
        <dbReference type="HAMAP-Rule" id="MF_00188"/>
    </source>
</evidence>
<dbReference type="AlphaFoldDB" id="A0A1F4VKN2"/>
<comment type="subcellular location">
    <subcellularLocation>
        <location evidence="1 12">Cell membrane</location>
        <topology evidence="1 12">Multi-pass membrane protein</topology>
    </subcellularLocation>
</comment>
<accession>A0A1F4VKN2</accession>
<dbReference type="CDD" id="cd07340">
    <property type="entry name" value="M48B_Htpx_like"/>
    <property type="match status" value="1"/>
</dbReference>
<feature type="transmembrane region" description="Helical" evidence="12">
    <location>
        <begin position="45"/>
        <end position="63"/>
    </location>
</feature>
<dbReference type="Proteomes" id="UP000177763">
    <property type="component" value="Unassembled WGS sequence"/>
</dbReference>
<feature type="transmembrane region" description="Helical" evidence="12">
    <location>
        <begin position="17"/>
        <end position="39"/>
    </location>
</feature>
<comment type="cofactor">
    <cofactor evidence="12">
        <name>Zn(2+)</name>
        <dbReference type="ChEBI" id="CHEBI:29105"/>
    </cofactor>
    <text evidence="12">Binds 1 zinc ion per subunit.</text>
</comment>
<comment type="caution">
    <text evidence="14">The sequence shown here is derived from an EMBL/GenBank/DDBJ whole genome shotgun (WGS) entry which is preliminary data.</text>
</comment>
<dbReference type="Pfam" id="PF01435">
    <property type="entry name" value="Peptidase_M48"/>
    <property type="match status" value="1"/>
</dbReference>
<gene>
    <name evidence="12" type="primary">htpX</name>
    <name evidence="14" type="ORF">A3H26_03850</name>
</gene>
<evidence type="ECO:0000256" key="1">
    <source>
        <dbReference type="ARBA" id="ARBA00004651"/>
    </source>
</evidence>
<dbReference type="GO" id="GO:0005886">
    <property type="term" value="C:plasma membrane"/>
    <property type="evidence" value="ECO:0007669"/>
    <property type="project" value="UniProtKB-SubCell"/>
</dbReference>
<sequence>MTTTIYSQISQNKRNTWLIIIAFMLFVSFLGWFTGQVFFDGSGTFFVLLALIFSSFSCIISYFESDKIILAISGAHEVTVEENKYLHNLVENLCIGAGLPKPKIYLINDTAMNAFATGRDPQHSIICFTSGIVEKLTKLELEGVIAHELSHIGNYDIGLMSIVTVLVGTVILISDWVTRGMFYGGRRKSSNSDVGGIIMIVGIILLVLSPIIATLMQLAISRDREYLADSSAALLTRYPDGLASALTKLSQDTEVLEAANRATSHLYITNPIKSENQGFLASIYDTHPPIAERIKRLEAM</sequence>
<feature type="binding site" evidence="12">
    <location>
        <position position="147"/>
    </location>
    <ligand>
        <name>Zn(2+)</name>
        <dbReference type="ChEBI" id="CHEBI:29105"/>
        <note>catalytic</note>
    </ligand>
</feature>
<feature type="domain" description="Peptidase M48" evidence="13">
    <location>
        <begin position="82"/>
        <end position="299"/>
    </location>
</feature>
<keyword evidence="5 12" id="KW-0812">Transmembrane</keyword>
<feature type="transmembrane region" description="Helical" evidence="12">
    <location>
        <begin position="157"/>
        <end position="177"/>
    </location>
</feature>
<evidence type="ECO:0000313" key="15">
    <source>
        <dbReference type="Proteomes" id="UP000177763"/>
    </source>
</evidence>
<evidence type="ECO:0000256" key="3">
    <source>
        <dbReference type="ARBA" id="ARBA00022475"/>
    </source>
</evidence>
<feature type="binding site" evidence="12">
    <location>
        <position position="151"/>
    </location>
    <ligand>
        <name>Zn(2+)</name>
        <dbReference type="ChEBI" id="CHEBI:29105"/>
        <note>catalytic</note>
    </ligand>
</feature>
<name>A0A1F4VKN2_UNCKA</name>
<evidence type="ECO:0000259" key="13">
    <source>
        <dbReference type="Pfam" id="PF01435"/>
    </source>
</evidence>
<keyword evidence="3 12" id="KW-1003">Cell membrane</keyword>
<evidence type="ECO:0000256" key="7">
    <source>
        <dbReference type="ARBA" id="ARBA00022801"/>
    </source>
</evidence>
<evidence type="ECO:0000256" key="5">
    <source>
        <dbReference type="ARBA" id="ARBA00022692"/>
    </source>
</evidence>
<feature type="transmembrane region" description="Helical" evidence="12">
    <location>
        <begin position="197"/>
        <end position="220"/>
    </location>
</feature>
<dbReference type="HAMAP" id="MF_00188">
    <property type="entry name" value="Pept_M48_protease_HtpX"/>
    <property type="match status" value="1"/>
</dbReference>
<dbReference type="InterPro" id="IPR001915">
    <property type="entry name" value="Peptidase_M48"/>
</dbReference>
<evidence type="ECO:0000256" key="10">
    <source>
        <dbReference type="ARBA" id="ARBA00023049"/>
    </source>
</evidence>
<evidence type="ECO:0000313" key="14">
    <source>
        <dbReference type="EMBL" id="OGC57684.1"/>
    </source>
</evidence>
<keyword evidence="8 12" id="KW-0862">Zinc</keyword>
<comment type="similarity">
    <text evidence="2 12">Belongs to the peptidase M48B family.</text>
</comment>
<dbReference type="STRING" id="1802630.A3H26_03850"/>
<keyword evidence="6 12" id="KW-0479">Metal-binding</keyword>
<dbReference type="InterPro" id="IPR022919">
    <property type="entry name" value="Pept_M48_protease_HtpX"/>
</dbReference>
<dbReference type="PANTHER" id="PTHR43221">
    <property type="entry name" value="PROTEASE HTPX"/>
    <property type="match status" value="1"/>
</dbReference>
<keyword evidence="4 12" id="KW-0645">Protease</keyword>
<keyword evidence="7 12" id="KW-0378">Hydrolase</keyword>
<feature type="binding site" evidence="12">
    <location>
        <position position="225"/>
    </location>
    <ligand>
        <name>Zn(2+)</name>
        <dbReference type="ChEBI" id="CHEBI:29105"/>
        <note>catalytic</note>
    </ligand>
</feature>
<keyword evidence="10 12" id="KW-0482">Metalloprotease</keyword>
<dbReference type="GO" id="GO:0004222">
    <property type="term" value="F:metalloendopeptidase activity"/>
    <property type="evidence" value="ECO:0007669"/>
    <property type="project" value="UniProtKB-UniRule"/>
</dbReference>
<dbReference type="EC" id="3.4.24.-" evidence="12"/>
<protein>
    <recommendedName>
        <fullName evidence="12">Protease HtpX homolog</fullName>
        <ecNumber evidence="12">3.4.24.-</ecNumber>
    </recommendedName>
</protein>
<keyword evidence="9 12" id="KW-1133">Transmembrane helix</keyword>
<dbReference type="InterPro" id="IPR050083">
    <property type="entry name" value="HtpX_protease"/>
</dbReference>
<dbReference type="PANTHER" id="PTHR43221:SF1">
    <property type="entry name" value="PROTEASE HTPX"/>
    <property type="match status" value="1"/>
</dbReference>
<feature type="active site" evidence="12">
    <location>
        <position position="148"/>
    </location>
</feature>
<dbReference type="GO" id="GO:0006508">
    <property type="term" value="P:proteolysis"/>
    <property type="evidence" value="ECO:0007669"/>
    <property type="project" value="UniProtKB-KW"/>
</dbReference>
<evidence type="ECO:0000256" key="6">
    <source>
        <dbReference type="ARBA" id="ARBA00022723"/>
    </source>
</evidence>
<keyword evidence="11 12" id="KW-0472">Membrane</keyword>
<dbReference type="Gene3D" id="3.30.2010.10">
    <property type="entry name" value="Metalloproteases ('zincins'), catalytic domain"/>
    <property type="match status" value="1"/>
</dbReference>
<dbReference type="EMBL" id="MEVN01000007">
    <property type="protein sequence ID" value="OGC57684.1"/>
    <property type="molecule type" value="Genomic_DNA"/>
</dbReference>
<evidence type="ECO:0000256" key="9">
    <source>
        <dbReference type="ARBA" id="ARBA00022989"/>
    </source>
</evidence>
<proteinExistence type="inferred from homology"/>
<dbReference type="GO" id="GO:0008270">
    <property type="term" value="F:zinc ion binding"/>
    <property type="evidence" value="ECO:0007669"/>
    <property type="project" value="UniProtKB-UniRule"/>
</dbReference>
<evidence type="ECO:0000256" key="2">
    <source>
        <dbReference type="ARBA" id="ARBA00009779"/>
    </source>
</evidence>
<evidence type="ECO:0000256" key="8">
    <source>
        <dbReference type="ARBA" id="ARBA00022833"/>
    </source>
</evidence>
<evidence type="ECO:0000256" key="4">
    <source>
        <dbReference type="ARBA" id="ARBA00022670"/>
    </source>
</evidence>
<reference evidence="14 15" key="1">
    <citation type="journal article" date="2016" name="Nat. Commun.">
        <title>Thousands of microbial genomes shed light on interconnected biogeochemical processes in an aquifer system.</title>
        <authorList>
            <person name="Anantharaman K."/>
            <person name="Brown C.T."/>
            <person name="Hug L.A."/>
            <person name="Sharon I."/>
            <person name="Castelle C.J."/>
            <person name="Probst A.J."/>
            <person name="Thomas B.C."/>
            <person name="Singh A."/>
            <person name="Wilkins M.J."/>
            <person name="Karaoz U."/>
            <person name="Brodie E.L."/>
            <person name="Williams K.H."/>
            <person name="Hubbard S.S."/>
            <person name="Banfield J.F."/>
        </authorList>
    </citation>
    <scope>NUCLEOTIDE SEQUENCE [LARGE SCALE GENOMIC DNA]</scope>
</reference>
<evidence type="ECO:0000256" key="11">
    <source>
        <dbReference type="ARBA" id="ARBA00023136"/>
    </source>
</evidence>
<organism evidence="14 15">
    <name type="scientific">candidate division WWE3 bacterium RIFCSPLOWO2_12_FULL_36_10</name>
    <dbReference type="NCBI Taxonomy" id="1802630"/>
    <lineage>
        <taxon>Bacteria</taxon>
        <taxon>Katanobacteria</taxon>
    </lineage>
</organism>